<feature type="transmembrane region" description="Helical" evidence="1">
    <location>
        <begin position="227"/>
        <end position="246"/>
    </location>
</feature>
<reference evidence="2 3" key="1">
    <citation type="submission" date="2024-09" db="EMBL/GenBank/DDBJ databases">
        <authorList>
            <person name="Sun Q."/>
            <person name="Mori K."/>
        </authorList>
    </citation>
    <scope>NUCLEOTIDE SEQUENCE [LARGE SCALE GENOMIC DNA]</scope>
    <source>
        <strain evidence="2 3">NCAIM B.02529</strain>
    </source>
</reference>
<dbReference type="InterPro" id="IPR007354">
    <property type="entry name" value="CruF-like"/>
</dbReference>
<dbReference type="RefSeq" id="WP_377344726.1">
    <property type="nucleotide sequence ID" value="NZ_JBHLTP010000002.1"/>
</dbReference>
<dbReference type="PANTHER" id="PTHR39419:SF1">
    <property type="entry name" value="SLL0814 PROTEIN"/>
    <property type="match status" value="1"/>
</dbReference>
<dbReference type="Proteomes" id="UP001589836">
    <property type="component" value="Unassembled WGS sequence"/>
</dbReference>
<evidence type="ECO:0000313" key="3">
    <source>
        <dbReference type="Proteomes" id="UP001589836"/>
    </source>
</evidence>
<protein>
    <submittedName>
        <fullName evidence="2">Carotenoid biosynthesis protein</fullName>
    </submittedName>
</protein>
<evidence type="ECO:0000313" key="2">
    <source>
        <dbReference type="EMBL" id="MFC0522202.1"/>
    </source>
</evidence>
<name>A0ABV6LIN1_9BACI</name>
<keyword evidence="1" id="KW-1133">Transmembrane helix</keyword>
<comment type="caution">
    <text evidence="2">The sequence shown here is derived from an EMBL/GenBank/DDBJ whole genome shotgun (WGS) entry which is preliminary data.</text>
</comment>
<keyword evidence="3" id="KW-1185">Reference proteome</keyword>
<feature type="transmembrane region" description="Helical" evidence="1">
    <location>
        <begin position="31"/>
        <end position="49"/>
    </location>
</feature>
<feature type="transmembrane region" description="Helical" evidence="1">
    <location>
        <begin position="7"/>
        <end position="25"/>
    </location>
</feature>
<dbReference type="Pfam" id="PF04240">
    <property type="entry name" value="Caroten_synth"/>
    <property type="match status" value="1"/>
</dbReference>
<dbReference type="PANTHER" id="PTHR39419">
    <property type="entry name" value="SLL0814 PROTEIN"/>
    <property type="match status" value="1"/>
</dbReference>
<keyword evidence="1" id="KW-0812">Transmembrane</keyword>
<feature type="transmembrane region" description="Helical" evidence="1">
    <location>
        <begin position="168"/>
        <end position="191"/>
    </location>
</feature>
<feature type="transmembrane region" description="Helical" evidence="1">
    <location>
        <begin position="126"/>
        <end position="148"/>
    </location>
</feature>
<sequence length="265" mass="30247">MSTGIFRFYVIWFCCGFLLLTFDILPPALEWANAVFLMAAGLLGGIYFYKQYGALKGLLYSGAVFVISILVEYLGVQFQGFFGNYYYNNDFGPMIGGVPITIGFAWLMVMAGAHEISSTLVRRLSFGWYAVSFVIIGGFLAISIDLILDPVAYQIKEYWVWQEDGPYYNIPLSNFTDWFYLAIFFQILALVMFQKQKPSQPVWQTRAVFVFFSITIMFTWLALLEGLYGAVMLVTSLTSLWILLYLQKRGTNDSSKEEHILGKRV</sequence>
<gene>
    <name evidence="2" type="ORF">ACFFGV_01185</name>
</gene>
<accession>A0ABV6LIN1</accession>
<feature type="transmembrane region" description="Helical" evidence="1">
    <location>
        <begin position="203"/>
        <end position="221"/>
    </location>
</feature>
<keyword evidence="1" id="KW-0472">Membrane</keyword>
<feature type="transmembrane region" description="Helical" evidence="1">
    <location>
        <begin position="58"/>
        <end position="82"/>
    </location>
</feature>
<proteinExistence type="predicted"/>
<feature type="transmembrane region" description="Helical" evidence="1">
    <location>
        <begin position="94"/>
        <end position="114"/>
    </location>
</feature>
<dbReference type="EMBL" id="JBHLTP010000002">
    <property type="protein sequence ID" value="MFC0522202.1"/>
    <property type="molecule type" value="Genomic_DNA"/>
</dbReference>
<evidence type="ECO:0000256" key="1">
    <source>
        <dbReference type="SAM" id="Phobius"/>
    </source>
</evidence>
<organism evidence="2 3">
    <name type="scientific">Pontibacillus salicampi</name>
    <dbReference type="NCBI Taxonomy" id="1449801"/>
    <lineage>
        <taxon>Bacteria</taxon>
        <taxon>Bacillati</taxon>
        <taxon>Bacillota</taxon>
        <taxon>Bacilli</taxon>
        <taxon>Bacillales</taxon>
        <taxon>Bacillaceae</taxon>
        <taxon>Pontibacillus</taxon>
    </lineage>
</organism>